<feature type="compositionally biased region" description="Low complexity" evidence="10">
    <location>
        <begin position="220"/>
        <end position="230"/>
    </location>
</feature>
<dbReference type="InterPro" id="IPR003851">
    <property type="entry name" value="Znf_Dof"/>
</dbReference>
<keyword evidence="7 8" id="KW-0539">Nucleus</keyword>
<evidence type="ECO:0000256" key="5">
    <source>
        <dbReference type="ARBA" id="ARBA00023125"/>
    </source>
</evidence>
<keyword evidence="3 9" id="KW-0862">Zinc</keyword>
<dbReference type="EMBL" id="KK198753">
    <property type="protein sequence ID" value="KCW88928.1"/>
    <property type="molecule type" value="Genomic_DNA"/>
</dbReference>
<dbReference type="Pfam" id="PF02701">
    <property type="entry name" value="Zn_ribbon_Dof"/>
    <property type="match status" value="1"/>
</dbReference>
<gene>
    <name evidence="12" type="ORF">EUGRSUZ_A01258</name>
</gene>
<dbReference type="GO" id="GO:0003700">
    <property type="term" value="F:DNA-binding transcription factor activity"/>
    <property type="evidence" value="ECO:0007669"/>
    <property type="project" value="UniProtKB-UniRule"/>
</dbReference>
<dbReference type="Gramene" id="KCW88928">
    <property type="protein sequence ID" value="KCW88928"/>
    <property type="gene ID" value="EUGRSUZ_A01258"/>
</dbReference>
<evidence type="ECO:0000256" key="7">
    <source>
        <dbReference type="ARBA" id="ARBA00023242"/>
    </source>
</evidence>
<evidence type="ECO:0000256" key="3">
    <source>
        <dbReference type="ARBA" id="ARBA00022833"/>
    </source>
</evidence>
<accession>A0A059DDX9</accession>
<feature type="domain" description="Dof-type" evidence="11">
    <location>
        <begin position="162"/>
        <end position="216"/>
    </location>
</feature>
<dbReference type="PROSITE" id="PS50884">
    <property type="entry name" value="ZF_DOF_2"/>
    <property type="match status" value="1"/>
</dbReference>
<evidence type="ECO:0000256" key="10">
    <source>
        <dbReference type="SAM" id="MobiDB-lite"/>
    </source>
</evidence>
<keyword evidence="5 8" id="KW-0238">DNA-binding</keyword>
<dbReference type="AlphaFoldDB" id="A0A059DDX9"/>
<evidence type="ECO:0000256" key="1">
    <source>
        <dbReference type="ARBA" id="ARBA00022723"/>
    </source>
</evidence>
<dbReference type="InterPro" id="IPR045174">
    <property type="entry name" value="Dof"/>
</dbReference>
<evidence type="ECO:0000256" key="6">
    <source>
        <dbReference type="ARBA" id="ARBA00023163"/>
    </source>
</evidence>
<dbReference type="GO" id="GO:0003677">
    <property type="term" value="F:DNA binding"/>
    <property type="evidence" value="ECO:0007669"/>
    <property type="project" value="UniProtKB-UniRule"/>
</dbReference>
<dbReference type="PANTHER" id="PTHR31992:SF193">
    <property type="entry name" value="DOF ZINC FINGER PROTEIN DOF3.6"/>
    <property type="match status" value="1"/>
</dbReference>
<dbReference type="InParanoid" id="A0A059DDX9"/>
<evidence type="ECO:0000256" key="4">
    <source>
        <dbReference type="ARBA" id="ARBA00023015"/>
    </source>
</evidence>
<dbReference type="GO" id="GO:0008270">
    <property type="term" value="F:zinc ion binding"/>
    <property type="evidence" value="ECO:0007669"/>
    <property type="project" value="UniProtKB-KW"/>
</dbReference>
<name>A0A059DDX9_EUCGR</name>
<keyword evidence="1 9" id="KW-0479">Metal-binding</keyword>
<feature type="region of interest" description="Disordered" evidence="10">
    <location>
        <begin position="206"/>
        <end position="249"/>
    </location>
</feature>
<evidence type="ECO:0000256" key="8">
    <source>
        <dbReference type="PROSITE-ProRule" id="PRU00071"/>
    </source>
</evidence>
<keyword evidence="2 8" id="KW-0863">Zinc-finger</keyword>
<protein>
    <recommendedName>
        <fullName evidence="9">Dof zinc finger protein</fullName>
    </recommendedName>
</protein>
<evidence type="ECO:0000313" key="12">
    <source>
        <dbReference type="EMBL" id="KCW88928.1"/>
    </source>
</evidence>
<sequence length="418" mass="45305">MDWSSSARVLGGGTKAMGLVLMDLEIGIRGSSLTSMDLSLAHIKVPSFNFLPLIEFSPFCNSLFVDVILHYSLKKPPLRPLLKRKSILTQAMDFPSLPPYLDPSNWQQQQTDHHQTGSSSTNTQLLPPPPQPNGGGGASSIRPRLMADEARLANITMPEGPLKCPRCESTNTKFCYFNNYSLSQPRHFCKTCRRYWTRGGALRNVPVGGGCRRNNKRSKSGSSKSVASSSHRQITAPRSGSTCIPTSNGGANVDTTEILGVGTQLPPLGHFMAPMNYLPDNLTLSAGAGLNYNTGVPSPLGDLNFLAATTCDGGALERWRLEQAQQLSSSGRLDPNLGLYPSEGRFESFRALNVRPNAPPSSAGLTAQLSSSVKMEDNNQPFSRQFYGINHENHPFLSSASAWMDLSGFSSSSTRNPL</sequence>
<dbReference type="PROSITE" id="PS01361">
    <property type="entry name" value="ZF_DOF_1"/>
    <property type="match status" value="1"/>
</dbReference>
<reference evidence="12" key="1">
    <citation type="submission" date="2013-07" db="EMBL/GenBank/DDBJ databases">
        <title>The genome of Eucalyptus grandis.</title>
        <authorList>
            <person name="Schmutz J."/>
            <person name="Hayes R."/>
            <person name="Myburg A."/>
            <person name="Tuskan G."/>
            <person name="Grattapaglia D."/>
            <person name="Rokhsar D.S."/>
        </authorList>
    </citation>
    <scope>NUCLEOTIDE SEQUENCE</scope>
    <source>
        <tissue evidence="12">Leaf extractions</tissue>
    </source>
</reference>
<comment type="function">
    <text evidence="9">Transcription factor that binds specifically to a 5'-AA[AG]G-3' consensus core sequence.</text>
</comment>
<evidence type="ECO:0000256" key="9">
    <source>
        <dbReference type="RuleBase" id="RU369094"/>
    </source>
</evidence>
<keyword evidence="6 9" id="KW-0804">Transcription</keyword>
<comment type="subcellular location">
    <subcellularLocation>
        <location evidence="8 9">Nucleus</location>
    </subcellularLocation>
</comment>
<dbReference type="PANTHER" id="PTHR31992">
    <property type="entry name" value="DOF ZINC FINGER PROTEIN DOF1.4-RELATED"/>
    <property type="match status" value="1"/>
</dbReference>
<evidence type="ECO:0000259" key="11">
    <source>
        <dbReference type="PROSITE" id="PS50884"/>
    </source>
</evidence>
<proteinExistence type="predicted"/>
<dbReference type="GO" id="GO:0005634">
    <property type="term" value="C:nucleus"/>
    <property type="evidence" value="ECO:0007669"/>
    <property type="project" value="UniProtKB-SubCell"/>
</dbReference>
<dbReference type="STRING" id="71139.A0A059DDX9"/>
<keyword evidence="4 9" id="KW-0805">Transcription regulation</keyword>
<feature type="compositionally biased region" description="Polar residues" evidence="10">
    <location>
        <begin position="231"/>
        <end position="249"/>
    </location>
</feature>
<organism evidence="12">
    <name type="scientific">Eucalyptus grandis</name>
    <name type="common">Flooded gum</name>
    <dbReference type="NCBI Taxonomy" id="71139"/>
    <lineage>
        <taxon>Eukaryota</taxon>
        <taxon>Viridiplantae</taxon>
        <taxon>Streptophyta</taxon>
        <taxon>Embryophyta</taxon>
        <taxon>Tracheophyta</taxon>
        <taxon>Spermatophyta</taxon>
        <taxon>Magnoliopsida</taxon>
        <taxon>eudicotyledons</taxon>
        <taxon>Gunneridae</taxon>
        <taxon>Pentapetalae</taxon>
        <taxon>rosids</taxon>
        <taxon>malvids</taxon>
        <taxon>Myrtales</taxon>
        <taxon>Myrtaceae</taxon>
        <taxon>Myrtoideae</taxon>
        <taxon>Eucalypteae</taxon>
        <taxon>Eucalyptus</taxon>
    </lineage>
</organism>
<dbReference type="eggNOG" id="ENOG502QTHW">
    <property type="taxonomic scope" value="Eukaryota"/>
</dbReference>
<feature type="region of interest" description="Disordered" evidence="10">
    <location>
        <begin position="102"/>
        <end position="141"/>
    </location>
</feature>
<evidence type="ECO:0000256" key="2">
    <source>
        <dbReference type="ARBA" id="ARBA00022771"/>
    </source>
</evidence>